<dbReference type="STRING" id="177199.A0A420Y7M5"/>
<reference evidence="2 3" key="1">
    <citation type="submission" date="2018-08" db="EMBL/GenBank/DDBJ databases">
        <title>Draft genome of the lignicolous fungus Coniochaeta pulveracea.</title>
        <authorList>
            <person name="Borstlap C.J."/>
            <person name="De Witt R.N."/>
            <person name="Botha A."/>
            <person name="Volschenk H."/>
        </authorList>
    </citation>
    <scope>NUCLEOTIDE SEQUENCE [LARGE SCALE GENOMIC DNA]</scope>
    <source>
        <strain evidence="2 3">CAB683</strain>
    </source>
</reference>
<name>A0A420Y7M5_9PEZI</name>
<dbReference type="Proteomes" id="UP000275385">
    <property type="component" value="Unassembled WGS sequence"/>
</dbReference>
<feature type="region of interest" description="Disordered" evidence="1">
    <location>
        <begin position="262"/>
        <end position="323"/>
    </location>
</feature>
<keyword evidence="3" id="KW-1185">Reference proteome</keyword>
<feature type="compositionally biased region" description="Acidic residues" evidence="1">
    <location>
        <begin position="277"/>
        <end position="288"/>
    </location>
</feature>
<dbReference type="OrthoDB" id="5396104at2759"/>
<accession>A0A420Y7M5</accession>
<evidence type="ECO:0000256" key="1">
    <source>
        <dbReference type="SAM" id="MobiDB-lite"/>
    </source>
</evidence>
<sequence length="323" mass="36779">MALAEVPPSLLLPRPRNGRAPWTWLCNRCGRWYRLGTTRRCLACGYTFCQTKVYSIRQALPRDIPKRKRKIIRGGPCSAEFDFIGWAAWGSYRRTLLKNRHTLRRSGQRQPLASSLPSQTLLDRDIDALEAIDGIADLTTYATHTPSRVQPNIWTPLPALDVDRTATAKETLYSSGKHNCWVHCDYPSECHHTLADALRRREEETACQRDGKSVVGTCWDSLFDALDETKMMFPEDEEMERQWDYESVYAQGKEEDVAGTIEIYEDEEEEEKGKEDADAEEGEDGEVERDERDQCSDTDTGASDSWSSSSDSDESEESEVSED</sequence>
<evidence type="ECO:0000313" key="3">
    <source>
        <dbReference type="Proteomes" id="UP000275385"/>
    </source>
</evidence>
<gene>
    <name evidence="2" type="ORF">DL546_006244</name>
</gene>
<dbReference type="AlphaFoldDB" id="A0A420Y7M5"/>
<protein>
    <submittedName>
        <fullName evidence="2">Uncharacterized protein</fullName>
    </submittedName>
</protein>
<organism evidence="2 3">
    <name type="scientific">Coniochaeta pulveracea</name>
    <dbReference type="NCBI Taxonomy" id="177199"/>
    <lineage>
        <taxon>Eukaryota</taxon>
        <taxon>Fungi</taxon>
        <taxon>Dikarya</taxon>
        <taxon>Ascomycota</taxon>
        <taxon>Pezizomycotina</taxon>
        <taxon>Sordariomycetes</taxon>
        <taxon>Sordariomycetidae</taxon>
        <taxon>Coniochaetales</taxon>
        <taxon>Coniochaetaceae</taxon>
        <taxon>Coniochaeta</taxon>
    </lineage>
</organism>
<feature type="compositionally biased region" description="Acidic residues" evidence="1">
    <location>
        <begin position="311"/>
        <end position="323"/>
    </location>
</feature>
<comment type="caution">
    <text evidence="2">The sequence shown here is derived from an EMBL/GenBank/DDBJ whole genome shotgun (WGS) entry which is preliminary data.</text>
</comment>
<dbReference type="EMBL" id="QVQW01000037">
    <property type="protein sequence ID" value="RKU43894.1"/>
    <property type="molecule type" value="Genomic_DNA"/>
</dbReference>
<evidence type="ECO:0000313" key="2">
    <source>
        <dbReference type="EMBL" id="RKU43894.1"/>
    </source>
</evidence>
<proteinExistence type="predicted"/>